<dbReference type="RefSeq" id="XP_022284754.1">
    <property type="nucleotide sequence ID" value="XM_022428235.1"/>
</dbReference>
<evidence type="ECO:0000259" key="4">
    <source>
        <dbReference type="PROSITE" id="PS00497"/>
    </source>
</evidence>
<dbReference type="PROSITE" id="PS00497">
    <property type="entry name" value="TYROSINASE_1"/>
    <property type="match status" value="1"/>
</dbReference>
<keyword evidence="3" id="KW-0732">Signal</keyword>
<keyword evidence="7" id="KW-1185">Reference proteome</keyword>
<evidence type="ECO:0000256" key="3">
    <source>
        <dbReference type="SAM" id="SignalP"/>
    </source>
</evidence>
<dbReference type="InterPro" id="IPR008922">
    <property type="entry name" value="Di-copper_centre_dom_sf"/>
</dbReference>
<dbReference type="InterPro" id="IPR050316">
    <property type="entry name" value="Tyrosinase/Hemocyanin"/>
</dbReference>
<keyword evidence="1" id="KW-0479">Metal-binding</keyword>
<dbReference type="PANTHER" id="PTHR11474">
    <property type="entry name" value="TYROSINASE FAMILY MEMBER"/>
    <property type="match status" value="1"/>
</dbReference>
<dbReference type="AlphaFoldDB" id="A0A179G9B5"/>
<dbReference type="SUPFAM" id="SSF48056">
    <property type="entry name" value="Di-copper centre-containing domain"/>
    <property type="match status" value="1"/>
</dbReference>
<name>A0A179G9B5_METCM</name>
<dbReference type="Proteomes" id="UP000078397">
    <property type="component" value="Unassembled WGS sequence"/>
</dbReference>
<proteinExistence type="predicted"/>
<accession>A0A179G9B5</accession>
<reference evidence="6 7" key="1">
    <citation type="journal article" date="2016" name="PLoS Pathog.">
        <title>Biosynthesis of antibiotic leucinostatins in bio-control fungus Purpureocillium lilacinum and their inhibition on phytophthora revealed by genome mining.</title>
        <authorList>
            <person name="Wang G."/>
            <person name="Liu Z."/>
            <person name="Lin R."/>
            <person name="Li E."/>
            <person name="Mao Z."/>
            <person name="Ling J."/>
            <person name="Yang Y."/>
            <person name="Yin W.B."/>
            <person name="Xie B."/>
        </authorList>
    </citation>
    <scope>NUCLEOTIDE SEQUENCE [LARGE SCALE GENOMIC DNA]</scope>
    <source>
        <strain evidence="6">170</strain>
    </source>
</reference>
<protein>
    <submittedName>
        <fullName evidence="6">Tyrosinase</fullName>
    </submittedName>
</protein>
<dbReference type="InterPro" id="IPR002227">
    <property type="entry name" value="Tyrosinase_Cu-bd"/>
</dbReference>
<dbReference type="GeneID" id="28845390"/>
<evidence type="ECO:0000313" key="7">
    <source>
        <dbReference type="Proteomes" id="UP000078397"/>
    </source>
</evidence>
<dbReference type="KEGG" id="pchm:VFPPC_01602"/>
<dbReference type="Pfam" id="PF00264">
    <property type="entry name" value="Tyrosinase"/>
    <property type="match status" value="1"/>
</dbReference>
<evidence type="ECO:0000256" key="1">
    <source>
        <dbReference type="ARBA" id="ARBA00022723"/>
    </source>
</evidence>
<evidence type="ECO:0000313" key="6">
    <source>
        <dbReference type="EMBL" id="OAQ74011.2"/>
    </source>
</evidence>
<dbReference type="PRINTS" id="PR00092">
    <property type="entry name" value="TYROSINASE"/>
</dbReference>
<dbReference type="EMBL" id="LSBJ02000001">
    <property type="protein sequence ID" value="OAQ74011.2"/>
    <property type="molecule type" value="Genomic_DNA"/>
</dbReference>
<feature type="region of interest" description="Disordered" evidence="2">
    <location>
        <begin position="521"/>
        <end position="540"/>
    </location>
</feature>
<evidence type="ECO:0000259" key="5">
    <source>
        <dbReference type="PROSITE" id="PS00498"/>
    </source>
</evidence>
<sequence length="540" mass="60362">MLVKAATGLLAIGHLASLVFAQDRVAITGATVDQNSDVPARRNINDMYSKGGPQWDLYIQALRSLQAKNASDALFHTFKSLVCIHGLPFIEWNGDGPRNNNGWGGYCPHGEALFLPWHRALTLLYEQLLVKEAVAIASKYPQRYRTEYLAAANSLRSPYWDWSADSNVPPSTVPQTMSINVPDGQGIKQAQVSNPLQPYTLPQEALAGQFGPFARIPAKMVRCPAPRQYPNTPNQRLRQYNLKQGTYDMFAYSSTFNDFAVTGGRHLEGLHNIIHWEAGCEGQFLDATLSAFDPLFMLHHTHVDRLWTYWQFIRPSETIFKNSYVGQARFSTPQGTVIGPNSPLAPFHDGNLNSYTSNSVSSIKGMGYTYEGLEYWRKSADQLRRDAIQRINTLYAPRRRFHKRSSSQTETRHFAHVDLDRTQVERPCTITVFIGNKEAGTVPIMPLPATGIARTSVPIDKFLNETMHSSSSQGIMASIGQLVEVEIKKLDGTRIPVDKVDSLKITVEKIAVEVPSSNMELPKPVDKTRHSAKVQGHFAH</sequence>
<organism evidence="6 7">
    <name type="scientific">Pochonia chlamydosporia 170</name>
    <dbReference type="NCBI Taxonomy" id="1380566"/>
    <lineage>
        <taxon>Eukaryota</taxon>
        <taxon>Fungi</taxon>
        <taxon>Dikarya</taxon>
        <taxon>Ascomycota</taxon>
        <taxon>Pezizomycotina</taxon>
        <taxon>Sordariomycetes</taxon>
        <taxon>Hypocreomycetidae</taxon>
        <taxon>Hypocreales</taxon>
        <taxon>Clavicipitaceae</taxon>
        <taxon>Pochonia</taxon>
    </lineage>
</organism>
<dbReference type="Gene3D" id="1.10.1280.10">
    <property type="entry name" value="Di-copper center containing domain from catechol oxidase"/>
    <property type="match status" value="1"/>
</dbReference>
<feature type="signal peptide" evidence="3">
    <location>
        <begin position="1"/>
        <end position="21"/>
    </location>
</feature>
<feature type="domain" description="Tyrosinase copper-binding" evidence="5">
    <location>
        <begin position="293"/>
        <end position="304"/>
    </location>
</feature>
<dbReference type="PANTHER" id="PTHR11474:SF131">
    <property type="entry name" value="TYROSINASE COPPER-BINDING DOMAIN-CONTAINING PROTEIN"/>
    <property type="match status" value="1"/>
</dbReference>
<dbReference type="GO" id="GO:0046872">
    <property type="term" value="F:metal ion binding"/>
    <property type="evidence" value="ECO:0007669"/>
    <property type="project" value="UniProtKB-KW"/>
</dbReference>
<dbReference type="OrthoDB" id="6132182at2759"/>
<comment type="caution">
    <text evidence="6">The sequence shown here is derived from an EMBL/GenBank/DDBJ whole genome shotgun (WGS) entry which is preliminary data.</text>
</comment>
<dbReference type="STRING" id="1380566.A0A179G9B5"/>
<feature type="chain" id="PRO_5011977769" evidence="3">
    <location>
        <begin position="22"/>
        <end position="540"/>
    </location>
</feature>
<gene>
    <name evidence="6" type="ORF">VFPPC_01602</name>
</gene>
<dbReference type="GO" id="GO:0016491">
    <property type="term" value="F:oxidoreductase activity"/>
    <property type="evidence" value="ECO:0007669"/>
    <property type="project" value="InterPro"/>
</dbReference>
<feature type="domain" description="Tyrosinase copper-binding" evidence="4">
    <location>
        <begin position="109"/>
        <end position="126"/>
    </location>
</feature>
<evidence type="ECO:0000256" key="2">
    <source>
        <dbReference type="SAM" id="MobiDB-lite"/>
    </source>
</evidence>
<dbReference type="PROSITE" id="PS00498">
    <property type="entry name" value="TYROSINASE_2"/>
    <property type="match status" value="1"/>
</dbReference>